<dbReference type="SMART" id="SM00382">
    <property type="entry name" value="AAA"/>
    <property type="match status" value="3"/>
</dbReference>
<name>A0A8X7WSS9_BRACI</name>
<evidence type="ECO:0000256" key="5">
    <source>
        <dbReference type="ARBA" id="ARBA00023027"/>
    </source>
</evidence>
<dbReference type="Pfam" id="PF01582">
    <property type="entry name" value="TIR"/>
    <property type="match status" value="2"/>
</dbReference>
<keyword evidence="5" id="KW-0520">NAD</keyword>
<dbReference type="InterPro" id="IPR058192">
    <property type="entry name" value="WHD_ROQ1-like"/>
</dbReference>
<dbReference type="GO" id="GO:0007165">
    <property type="term" value="P:signal transduction"/>
    <property type="evidence" value="ECO:0007669"/>
    <property type="project" value="InterPro"/>
</dbReference>
<dbReference type="FunFam" id="3.80.10.10:FF:000386">
    <property type="entry name" value="Disease resistance protein RPS4"/>
    <property type="match status" value="1"/>
</dbReference>
<dbReference type="InterPro" id="IPR011713">
    <property type="entry name" value="Leu-rich_rpt_3"/>
</dbReference>
<dbReference type="FunFam" id="1.10.8.430:FF:000002">
    <property type="entry name" value="Disease resistance protein (TIR-NBS-LRR class)"/>
    <property type="match status" value="2"/>
</dbReference>
<dbReference type="Pfam" id="PF23282">
    <property type="entry name" value="WHD_ROQ1"/>
    <property type="match status" value="2"/>
</dbReference>
<dbReference type="FunFam" id="3.40.50.300:FF:001002">
    <property type="entry name" value="Disease resistance protein (TIR-NBS-LRR class)"/>
    <property type="match status" value="2"/>
</dbReference>
<dbReference type="InterPro" id="IPR042197">
    <property type="entry name" value="Apaf_helical"/>
</dbReference>
<dbReference type="GO" id="GO:0006952">
    <property type="term" value="P:defense response"/>
    <property type="evidence" value="ECO:0007669"/>
    <property type="project" value="UniProtKB-KW"/>
</dbReference>
<dbReference type="EMBL" id="JAAMPC010000001">
    <property type="protein sequence ID" value="KAG2333718.1"/>
    <property type="molecule type" value="Genomic_DNA"/>
</dbReference>
<sequence>MAYRKYSLHQNNKVIASSLFPSLLSPSGSPSSLPSSMSHNWEYRVFLSFCNEDIGTRFLSQFQKTFERKGITLFIERRESFGPGLIEAIRRSTIAVVFFIEELCLINVADVKKQRGYFGSVFKKFHLGRSVEDVAKWKQALEEVAAIAGFYAGSWNSEAKMIEEVAVRVANNLNKVIPSKDFDRFVGMENHITQMSSLLSLDSDDVRMVGVWGPAGIGKTTIARALYQKLSNNFQVTAFVESIRVNREDVLDNYAFKLHLQGQLLSKTLNHNYVKIHHLGRVQDLLKDKKVLVVLDDVDDLRQLEAMAGESCWFGPGSRIIITTKDIRLLKAHWIIKHIYHVDFPSSSEALEIFCQSAFDQKSPKAGYEELTMEIIGLAGNLPLGLRDFGSYLRRMSKEEWMHALPRLTTSLDTNVEKVLRRSYEALCNKDKNLFLHIACFFKGEKTNSLVEFSSLDLRHGLQVLAEKSLISIDKGVRLVMHNLLEQLGIEIYRKKYKGGEHGRRKFLMEAREICDVLADSTGSGSVLGTNHILTEIEDKLSIEEDEGIFEPTTLRKNEGDMVETVGKDVANMFNHLIPSRDVDGLVGMENHITHVSSMLYLDSSDVRMVGIWGPAGIGKSTIARAIYLKLFNKFKHTLFMGDIRERSHENKHRDDHEFKLRLQETLLSAIFNHEDLKIDHLGVVEERLKDKKVLVWFGPGSRIIITTTDRRLLKAHGIDQIYHVDFSCSSEALEIFCQSAFDQKSPKAGYEELTMEIIGLAYEAVMIEKIAIDVANKLNMATPSRDFDGLVGMDNHITQVSSLLTLDSNDVRMVGIWGPAGIGKTTIARALYHKLSNKFTHSAFMESTRGSPENKHRDDHEFMMYLQEQLLSKIFDHKDLKIHHLSVAEERLKDKKVLVVLDDVDDLRQLQAMAGKTQWFGSGSRIIITTKDTRPLKAHGIIDEHIYRVDFPASSEALEIFCRSAFDQKSPKSGYKDLTMEILGLAGNLPLGLSVFGSYLRGMSQKEWMQALPRLRTSLDGRIETVLMLSYDSLCRKDKDLFLHIACLFVGESISYVGKCLANSDLDATHGLKVLEDKSLISISQDELLVMHNLVEQLGKEIVRKEHVRKPIERRFLVDARDIGDVLAENTGTGSVLGIDLNIAAIEDELSIDKKAFQGMPYLQFLRFKSPYVYGKNNNKLILPEGLEILPRKLSVLRWDEFPLRCLPPKFRAEYLVILEMRNSCIEKLWEGAPPLRHLTLMDMSYSLNLKEVPNLSNAKKLETLILNACESLVEIPTWFQNLSSLELLEMVGCKKLQVLPTNINLKSLYHLDLSHCTQLKTFPEISTNIGYLDLENTGVEEVPSSIMSWPNLAKLSMPGYKSLRMFPDVLDSMEECNLIVTEDSTEELNLTDTEDSMEELNWSDTEYSMEELNSFSE</sequence>
<dbReference type="SUPFAM" id="SSF52540">
    <property type="entry name" value="P-loop containing nucleoside triphosphate hydrolases"/>
    <property type="match status" value="3"/>
</dbReference>
<feature type="domain" description="TIR" evidence="6">
    <location>
        <begin position="41"/>
        <end position="173"/>
    </location>
</feature>
<accession>A0A8X7WSS9</accession>
<dbReference type="InterPro" id="IPR035897">
    <property type="entry name" value="Toll_tir_struct_dom_sf"/>
</dbReference>
<dbReference type="Pfam" id="PF07725">
    <property type="entry name" value="LRR_3"/>
    <property type="match status" value="1"/>
</dbReference>
<dbReference type="GO" id="GO:0016787">
    <property type="term" value="F:hydrolase activity"/>
    <property type="evidence" value="ECO:0007669"/>
    <property type="project" value="UniProtKB-KW"/>
</dbReference>
<dbReference type="SUPFAM" id="SSF52200">
    <property type="entry name" value="Toll/Interleukin receptor TIR domain"/>
    <property type="match status" value="1"/>
</dbReference>
<dbReference type="GO" id="GO:0043531">
    <property type="term" value="F:ADP binding"/>
    <property type="evidence" value="ECO:0007669"/>
    <property type="project" value="InterPro"/>
</dbReference>
<dbReference type="PROSITE" id="PS50104">
    <property type="entry name" value="TIR"/>
    <property type="match status" value="1"/>
</dbReference>
<dbReference type="InterPro" id="IPR000157">
    <property type="entry name" value="TIR_dom"/>
</dbReference>
<evidence type="ECO:0000313" key="7">
    <source>
        <dbReference type="EMBL" id="KAG2333718.1"/>
    </source>
</evidence>
<dbReference type="Gene3D" id="3.40.50.10140">
    <property type="entry name" value="Toll/interleukin-1 receptor homology (TIR) domain"/>
    <property type="match status" value="2"/>
</dbReference>
<dbReference type="PRINTS" id="PR00364">
    <property type="entry name" value="DISEASERSIST"/>
</dbReference>
<dbReference type="Pfam" id="PF00931">
    <property type="entry name" value="NB-ARC"/>
    <property type="match status" value="2"/>
</dbReference>
<dbReference type="PANTHER" id="PTHR11017">
    <property type="entry name" value="LEUCINE-RICH REPEAT-CONTAINING PROTEIN"/>
    <property type="match status" value="1"/>
</dbReference>
<dbReference type="Gene3D" id="1.10.8.430">
    <property type="entry name" value="Helical domain of apoptotic protease-activating factors"/>
    <property type="match status" value="2"/>
</dbReference>
<dbReference type="InterPro" id="IPR003593">
    <property type="entry name" value="AAA+_ATPase"/>
</dbReference>
<evidence type="ECO:0000256" key="1">
    <source>
        <dbReference type="ARBA" id="ARBA00022614"/>
    </source>
</evidence>
<protein>
    <recommendedName>
        <fullName evidence="6">TIR domain-containing protein</fullName>
    </recommendedName>
</protein>
<dbReference type="InterPro" id="IPR027417">
    <property type="entry name" value="P-loop_NTPase"/>
</dbReference>
<keyword evidence="4" id="KW-0611">Plant defense</keyword>
<dbReference type="SUPFAM" id="SSF52058">
    <property type="entry name" value="L domain-like"/>
    <property type="match status" value="1"/>
</dbReference>
<dbReference type="SUPFAM" id="SSF46785">
    <property type="entry name" value="Winged helix' DNA-binding domain"/>
    <property type="match status" value="2"/>
</dbReference>
<gene>
    <name evidence="7" type="ORF">Bca52824_004898</name>
</gene>
<evidence type="ECO:0000259" key="6">
    <source>
        <dbReference type="PROSITE" id="PS50104"/>
    </source>
</evidence>
<dbReference type="InterPro" id="IPR032675">
    <property type="entry name" value="LRR_dom_sf"/>
</dbReference>
<evidence type="ECO:0000256" key="2">
    <source>
        <dbReference type="ARBA" id="ARBA00022737"/>
    </source>
</evidence>
<evidence type="ECO:0000313" key="8">
    <source>
        <dbReference type="Proteomes" id="UP000886595"/>
    </source>
</evidence>
<dbReference type="InterPro" id="IPR036390">
    <property type="entry name" value="WH_DNA-bd_sf"/>
</dbReference>
<dbReference type="SMART" id="SM00255">
    <property type="entry name" value="TIR"/>
    <property type="match status" value="1"/>
</dbReference>
<dbReference type="Proteomes" id="UP000886595">
    <property type="component" value="Unassembled WGS sequence"/>
</dbReference>
<organism evidence="7 8">
    <name type="scientific">Brassica carinata</name>
    <name type="common">Ethiopian mustard</name>
    <name type="synonym">Abyssinian cabbage</name>
    <dbReference type="NCBI Taxonomy" id="52824"/>
    <lineage>
        <taxon>Eukaryota</taxon>
        <taxon>Viridiplantae</taxon>
        <taxon>Streptophyta</taxon>
        <taxon>Embryophyta</taxon>
        <taxon>Tracheophyta</taxon>
        <taxon>Spermatophyta</taxon>
        <taxon>Magnoliopsida</taxon>
        <taxon>eudicotyledons</taxon>
        <taxon>Gunneridae</taxon>
        <taxon>Pentapetalae</taxon>
        <taxon>rosids</taxon>
        <taxon>malvids</taxon>
        <taxon>Brassicales</taxon>
        <taxon>Brassicaceae</taxon>
        <taxon>Brassiceae</taxon>
        <taxon>Brassica</taxon>
    </lineage>
</organism>
<keyword evidence="1" id="KW-0433">Leucine-rich repeat</keyword>
<keyword evidence="8" id="KW-1185">Reference proteome</keyword>
<dbReference type="Gene3D" id="3.40.50.300">
    <property type="entry name" value="P-loop containing nucleotide triphosphate hydrolases"/>
    <property type="match status" value="3"/>
</dbReference>
<dbReference type="InterPro" id="IPR002182">
    <property type="entry name" value="NB-ARC"/>
</dbReference>
<dbReference type="Gene3D" id="3.80.10.10">
    <property type="entry name" value="Ribonuclease Inhibitor"/>
    <property type="match status" value="1"/>
</dbReference>
<evidence type="ECO:0000256" key="4">
    <source>
        <dbReference type="ARBA" id="ARBA00022821"/>
    </source>
</evidence>
<evidence type="ECO:0000256" key="3">
    <source>
        <dbReference type="ARBA" id="ARBA00022801"/>
    </source>
</evidence>
<keyword evidence="2" id="KW-0677">Repeat</keyword>
<comment type="caution">
    <text evidence="7">The sequence shown here is derived from an EMBL/GenBank/DDBJ whole genome shotgun (WGS) entry which is preliminary data.</text>
</comment>
<reference evidence="7 8" key="1">
    <citation type="submission" date="2020-02" db="EMBL/GenBank/DDBJ databases">
        <authorList>
            <person name="Ma Q."/>
            <person name="Huang Y."/>
            <person name="Song X."/>
            <person name="Pei D."/>
        </authorList>
    </citation>
    <scope>NUCLEOTIDE SEQUENCE [LARGE SCALE GENOMIC DNA]</scope>
    <source>
        <strain evidence="7">Sxm20200214</strain>
        <tissue evidence="7">Leaf</tissue>
    </source>
</reference>
<dbReference type="OrthoDB" id="1111256at2759"/>
<proteinExistence type="predicted"/>
<keyword evidence="3" id="KW-0378">Hydrolase</keyword>
<dbReference type="InterPro" id="IPR044974">
    <property type="entry name" value="Disease_R_plants"/>
</dbReference>
<dbReference type="PANTHER" id="PTHR11017:SF482">
    <property type="entry name" value="TIR DOMAIN-CONTAINING PROTEIN"/>
    <property type="match status" value="1"/>
</dbReference>